<dbReference type="SUPFAM" id="SSF50494">
    <property type="entry name" value="Trypsin-like serine proteases"/>
    <property type="match status" value="1"/>
</dbReference>
<dbReference type="Proteomes" id="UP000683360">
    <property type="component" value="Unassembled WGS sequence"/>
</dbReference>
<dbReference type="InterPro" id="IPR009003">
    <property type="entry name" value="Peptidase_S1_PA"/>
</dbReference>
<dbReference type="Pfam" id="PF10491">
    <property type="entry name" value="Nrf1_DNA-bind"/>
    <property type="match status" value="1"/>
</dbReference>
<keyword evidence="4" id="KW-1185">Reference proteome</keyword>
<evidence type="ECO:0000256" key="1">
    <source>
        <dbReference type="SAM" id="MobiDB-lite"/>
    </source>
</evidence>
<sequence length="766" mass="86412">MSDGISEPSSPESSFDSSDLLGDDEVSVQLAAAGTVGLAAAAAIAGGRKRNAPHSFETNPSIRALLKDQDDDVTVSKIELHTTTDCDTDRISIQLAEKTSKSVGLIMGYLTYGTGFRVGEKYVMTSLHFVKDICSFGGIFKESNLESPDVYICFGYTDKFKEDSRIFHFRGQMQYANEELDVAILELTERDNKSLPPKIPCSIDSNYDCLFSVLGQSYSIPNQITDYNIKILQKDMNVINKARAWSLDMFYENGYIGLDDPNVELCYCKYQFGMDGSPGIVPILQEKGLSPEESKRQINLQIAQNECSQEIRRDDEFQRHKVSTSFKETQYVKSDDHSDSVLNINAQNMQSNESDSDNEITYVKMVAHRNNAAVSKSNLDRLSMHINHTEKVRSDDDQRCCSVNKSVTYQTMPLSDDSNKPTSKDISVDSNQLEVVSVDKSPNLDGFNLCLTQQENDTDDRKDKDPVIEVNFLAEEPNVNKEYLSILSVDDTHTDHGMNDANECPSNEQSVQKNIRPDINDNNYNKLADTENFTTSNDNSATKSACYNLTPSDCSRKDFNDDARCSGNDIYLCSEKDSLETMVRDEKTIDVSVEMDRKVQNDRLQESSSIQQIVVEDENTFKLDGTNHQESHVDNDYESSDLDGNQIILIETEQTEELEEISFKGHCTSVDEETSDSEKSISNTAVYEPVVVFMVLRGYPTFYYKDKRSVKMEELVTSDKLVNAGVTMKSVYDHMKQYHIYRELCADIFVSKKLRIGLENTRVVYN</sequence>
<dbReference type="AlphaFoldDB" id="A0A8S3SWV9"/>
<protein>
    <submittedName>
        <fullName evidence="3">NRF1</fullName>
    </submittedName>
</protein>
<evidence type="ECO:0000313" key="4">
    <source>
        <dbReference type="Proteomes" id="UP000683360"/>
    </source>
</evidence>
<comment type="caution">
    <text evidence="3">The sequence shown here is derived from an EMBL/GenBank/DDBJ whole genome shotgun (WGS) entry which is preliminary data.</text>
</comment>
<feature type="domain" description="Nuclear respiratory factor 1 NLS/DNA-binding dimerisation" evidence="2">
    <location>
        <begin position="34"/>
        <end position="64"/>
    </location>
</feature>
<gene>
    <name evidence="3" type="ORF">MEDL_37452</name>
</gene>
<feature type="region of interest" description="Disordered" evidence="1">
    <location>
        <begin position="1"/>
        <end position="20"/>
    </location>
</feature>
<accession>A0A8S3SWV9</accession>
<reference evidence="3" key="1">
    <citation type="submission" date="2021-03" db="EMBL/GenBank/DDBJ databases">
        <authorList>
            <person name="Bekaert M."/>
        </authorList>
    </citation>
    <scope>NUCLEOTIDE SEQUENCE</scope>
</reference>
<dbReference type="EMBL" id="CAJPWZ010001798">
    <property type="protein sequence ID" value="CAG2224193.1"/>
    <property type="molecule type" value="Genomic_DNA"/>
</dbReference>
<evidence type="ECO:0000259" key="2">
    <source>
        <dbReference type="Pfam" id="PF10491"/>
    </source>
</evidence>
<dbReference type="OrthoDB" id="6075017at2759"/>
<proteinExistence type="predicted"/>
<dbReference type="InterPro" id="IPR019525">
    <property type="entry name" value="Nrf1_NLS/DNA-bd_dimer"/>
</dbReference>
<name>A0A8S3SWV9_MYTED</name>
<organism evidence="3 4">
    <name type="scientific">Mytilus edulis</name>
    <name type="common">Blue mussel</name>
    <dbReference type="NCBI Taxonomy" id="6550"/>
    <lineage>
        <taxon>Eukaryota</taxon>
        <taxon>Metazoa</taxon>
        <taxon>Spiralia</taxon>
        <taxon>Lophotrochozoa</taxon>
        <taxon>Mollusca</taxon>
        <taxon>Bivalvia</taxon>
        <taxon>Autobranchia</taxon>
        <taxon>Pteriomorphia</taxon>
        <taxon>Mytilida</taxon>
        <taxon>Mytiloidea</taxon>
        <taxon>Mytilidae</taxon>
        <taxon>Mytilinae</taxon>
        <taxon>Mytilus</taxon>
    </lineage>
</organism>
<evidence type="ECO:0000313" key="3">
    <source>
        <dbReference type="EMBL" id="CAG2224193.1"/>
    </source>
</evidence>